<feature type="compositionally biased region" description="Basic and acidic residues" evidence="1">
    <location>
        <begin position="161"/>
        <end position="176"/>
    </location>
</feature>
<organism evidence="3 4">
    <name type="scientific">Chlamydomonas schloesseri</name>
    <dbReference type="NCBI Taxonomy" id="2026947"/>
    <lineage>
        <taxon>Eukaryota</taxon>
        <taxon>Viridiplantae</taxon>
        <taxon>Chlorophyta</taxon>
        <taxon>core chlorophytes</taxon>
        <taxon>Chlorophyceae</taxon>
        <taxon>CS clade</taxon>
        <taxon>Chlamydomonadales</taxon>
        <taxon>Chlamydomonadaceae</taxon>
        <taxon>Chlamydomonas</taxon>
    </lineage>
</organism>
<dbReference type="EMBL" id="JAEHOD010000039">
    <property type="protein sequence ID" value="KAG2439917.1"/>
    <property type="molecule type" value="Genomic_DNA"/>
</dbReference>
<comment type="caution">
    <text evidence="3">The sequence shown here is derived from an EMBL/GenBank/DDBJ whole genome shotgun (WGS) entry which is preliminary data.</text>
</comment>
<dbReference type="AlphaFoldDB" id="A0A835W457"/>
<proteinExistence type="predicted"/>
<feature type="compositionally biased region" description="Gly residues" evidence="1">
    <location>
        <begin position="131"/>
        <end position="146"/>
    </location>
</feature>
<keyword evidence="2" id="KW-0812">Transmembrane</keyword>
<keyword evidence="2" id="KW-1133">Transmembrane helix</keyword>
<feature type="compositionally biased region" description="Basic and acidic residues" evidence="1">
    <location>
        <begin position="186"/>
        <end position="195"/>
    </location>
</feature>
<accession>A0A835W457</accession>
<evidence type="ECO:0000256" key="1">
    <source>
        <dbReference type="SAM" id="MobiDB-lite"/>
    </source>
</evidence>
<evidence type="ECO:0000256" key="2">
    <source>
        <dbReference type="SAM" id="Phobius"/>
    </source>
</evidence>
<dbReference type="OrthoDB" id="10612849at2759"/>
<feature type="compositionally biased region" description="Pro residues" evidence="1">
    <location>
        <begin position="112"/>
        <end position="126"/>
    </location>
</feature>
<evidence type="ECO:0000313" key="3">
    <source>
        <dbReference type="EMBL" id="KAG2439917.1"/>
    </source>
</evidence>
<feature type="region of interest" description="Disordered" evidence="1">
    <location>
        <begin position="1"/>
        <end position="252"/>
    </location>
</feature>
<name>A0A835W457_9CHLO</name>
<keyword evidence="4" id="KW-1185">Reference proteome</keyword>
<evidence type="ECO:0000313" key="4">
    <source>
        <dbReference type="Proteomes" id="UP000613740"/>
    </source>
</evidence>
<feature type="compositionally biased region" description="Gly residues" evidence="1">
    <location>
        <begin position="229"/>
        <end position="248"/>
    </location>
</feature>
<feature type="compositionally biased region" description="Pro residues" evidence="1">
    <location>
        <begin position="149"/>
        <end position="160"/>
    </location>
</feature>
<reference evidence="3" key="1">
    <citation type="journal article" date="2020" name="bioRxiv">
        <title>Comparative genomics of Chlamydomonas.</title>
        <authorList>
            <person name="Craig R.J."/>
            <person name="Hasan A.R."/>
            <person name="Ness R.W."/>
            <person name="Keightley P.D."/>
        </authorList>
    </citation>
    <scope>NUCLEOTIDE SEQUENCE</scope>
    <source>
        <strain evidence="3">CCAP 11/173</strain>
    </source>
</reference>
<sequence length="281" mass="29212">MRWPAPRASQATGASAARRLRRTFVAVKRRSEEDGDGPSTSGRRGPDVPQQYQQRQQQPSNPDLLFEQSRWRWPAFRESGAPPPPPPPPPFPGPAGKTVSNRRGPERAGGATPPPPPPPPPFPLPRSSPAAGGGTASGRGSGGAAAGGLPPPPAPPPPPRWADRLLRDDAELRDLLTKNPELWGELQRRAGKQGERGYVPPPGPPDASADPATYDRQVQEWLRYRRKVGGAGSGGGGGGLLGGGGGPGSAARQDDEVVSLALLYLAAAVPLLAFALASGGN</sequence>
<dbReference type="Proteomes" id="UP000613740">
    <property type="component" value="Unassembled WGS sequence"/>
</dbReference>
<gene>
    <name evidence="3" type="ORF">HYH02_010546</name>
</gene>
<keyword evidence="2" id="KW-0472">Membrane</keyword>
<feature type="compositionally biased region" description="Pro residues" evidence="1">
    <location>
        <begin position="81"/>
        <end position="93"/>
    </location>
</feature>
<protein>
    <submittedName>
        <fullName evidence="3">Uncharacterized protein</fullName>
    </submittedName>
</protein>
<feature type="transmembrane region" description="Helical" evidence="2">
    <location>
        <begin position="257"/>
        <end position="277"/>
    </location>
</feature>